<dbReference type="InterPro" id="IPR042195">
    <property type="entry name" value="ArgJ_beta_C"/>
</dbReference>
<dbReference type="UniPathway" id="UPA00068">
    <property type="reaction ID" value="UER00106"/>
</dbReference>
<dbReference type="Gene3D" id="3.60.70.12">
    <property type="entry name" value="L-amino peptidase D-ALA esterase/amidase"/>
    <property type="match status" value="1"/>
</dbReference>
<dbReference type="STRING" id="1317117.ATO7_05100"/>
<keyword evidence="10" id="KW-1185">Reference proteome</keyword>
<dbReference type="OrthoDB" id="9804242at2"/>
<dbReference type="EMBL" id="AQQV01000001">
    <property type="protein sequence ID" value="ORE89229.1"/>
    <property type="molecule type" value="Genomic_DNA"/>
</dbReference>
<dbReference type="GO" id="GO:0004358">
    <property type="term" value="F:L-glutamate N-acetyltransferase activity, acting on acetyl-L-ornithine as donor"/>
    <property type="evidence" value="ECO:0007669"/>
    <property type="project" value="UniProtKB-UniRule"/>
</dbReference>
<feature type="active site" description="Nucleophile" evidence="8">
    <location>
        <position position="191"/>
    </location>
</feature>
<keyword evidence="4 8" id="KW-0028">Amino-acid biosynthesis</keyword>
<feature type="binding site" evidence="8">
    <location>
        <position position="401"/>
    </location>
    <ligand>
        <name>substrate</name>
    </ligand>
</feature>
<dbReference type="Gene3D" id="3.30.2330.10">
    <property type="entry name" value="arginine biosynthesis bifunctional protein suprefamily"/>
    <property type="match status" value="1"/>
</dbReference>
<dbReference type="NCBIfam" id="TIGR00120">
    <property type="entry name" value="ArgJ"/>
    <property type="match status" value="1"/>
</dbReference>
<evidence type="ECO:0000313" key="10">
    <source>
        <dbReference type="Proteomes" id="UP000192342"/>
    </source>
</evidence>
<organism evidence="9 10">
    <name type="scientific">Oceanococcus atlanticus</name>
    <dbReference type="NCBI Taxonomy" id="1317117"/>
    <lineage>
        <taxon>Bacteria</taxon>
        <taxon>Pseudomonadati</taxon>
        <taxon>Pseudomonadota</taxon>
        <taxon>Gammaproteobacteria</taxon>
        <taxon>Chromatiales</taxon>
        <taxon>Oceanococcaceae</taxon>
        <taxon>Oceanococcus</taxon>
    </lineage>
</organism>
<dbReference type="AlphaFoldDB" id="A0A1Y1SJ56"/>
<comment type="pathway">
    <text evidence="8">Amino-acid biosynthesis; L-arginine biosynthesis; L-ornithine and N-acetyl-L-glutamate from L-glutamate and N(2)-acetyl-L-ornithine (cyclic): step 1/1.</text>
</comment>
<feature type="binding site" evidence="8">
    <location>
        <position position="191"/>
    </location>
    <ligand>
        <name>substrate</name>
    </ligand>
</feature>
<evidence type="ECO:0000256" key="7">
    <source>
        <dbReference type="ARBA" id="ARBA00023315"/>
    </source>
</evidence>
<dbReference type="InterPro" id="IPR016117">
    <property type="entry name" value="ArgJ-like_dom_sf"/>
</dbReference>
<dbReference type="GO" id="GO:0006526">
    <property type="term" value="P:L-arginine biosynthetic process"/>
    <property type="evidence" value="ECO:0007669"/>
    <property type="project" value="UniProtKB-UniRule"/>
</dbReference>
<feature type="site" description="Cleavage; by autolysis" evidence="8">
    <location>
        <begin position="190"/>
        <end position="191"/>
    </location>
</feature>
<keyword evidence="3 8" id="KW-0055">Arginine biosynthesis</keyword>
<dbReference type="RefSeq" id="WP_083560152.1">
    <property type="nucleotide sequence ID" value="NZ_AQQV01000001.1"/>
</dbReference>
<dbReference type="PANTHER" id="PTHR23100">
    <property type="entry name" value="ARGININE BIOSYNTHESIS BIFUNCTIONAL PROTEIN ARGJ"/>
    <property type="match status" value="1"/>
</dbReference>
<dbReference type="GO" id="GO:0004042">
    <property type="term" value="F:L-glutamate N-acetyltransferase activity"/>
    <property type="evidence" value="ECO:0007669"/>
    <property type="project" value="UniProtKB-UniRule"/>
</dbReference>
<dbReference type="Gene3D" id="3.10.20.340">
    <property type="entry name" value="ArgJ beta chain, C-terminal domain"/>
    <property type="match status" value="1"/>
</dbReference>
<dbReference type="NCBIfam" id="NF003802">
    <property type="entry name" value="PRK05388.1"/>
    <property type="match status" value="1"/>
</dbReference>
<dbReference type="GO" id="GO:0006592">
    <property type="term" value="P:ornithine biosynthetic process"/>
    <property type="evidence" value="ECO:0007669"/>
    <property type="project" value="TreeGrafter"/>
</dbReference>
<accession>A0A1Y1SJ56</accession>
<dbReference type="Pfam" id="PF01960">
    <property type="entry name" value="ArgJ"/>
    <property type="match status" value="1"/>
</dbReference>
<keyword evidence="8" id="KW-0511">Multifunctional enzyme</keyword>
<feature type="chain" id="PRO_5023449297" description="Arginine biosynthesis bifunctional protein ArgJ beta chain" evidence="8">
    <location>
        <begin position="191"/>
        <end position="406"/>
    </location>
</feature>
<dbReference type="GO" id="GO:0005737">
    <property type="term" value="C:cytoplasm"/>
    <property type="evidence" value="ECO:0007669"/>
    <property type="project" value="UniProtKB-SubCell"/>
</dbReference>
<dbReference type="InterPro" id="IPR002813">
    <property type="entry name" value="Arg_biosynth_ArgJ"/>
</dbReference>
<dbReference type="EC" id="2.3.1.1" evidence="8"/>
<feature type="binding site" evidence="8">
    <location>
        <position position="180"/>
    </location>
    <ligand>
        <name>substrate</name>
    </ligand>
</feature>
<evidence type="ECO:0000256" key="8">
    <source>
        <dbReference type="HAMAP-Rule" id="MF_01106"/>
    </source>
</evidence>
<evidence type="ECO:0000256" key="3">
    <source>
        <dbReference type="ARBA" id="ARBA00022571"/>
    </source>
</evidence>
<comment type="pathway">
    <text evidence="8">Amino-acid biosynthesis; L-arginine biosynthesis; N(2)-acetyl-L-ornithine from L-glutamate: step 1/4.</text>
</comment>
<keyword evidence="8" id="KW-0963">Cytoplasm</keyword>
<comment type="similarity">
    <text evidence="1 8">Belongs to the ArgJ family.</text>
</comment>
<feature type="site" description="Involved in the stabilization of negative charge on the oxyanion by the formation of the oxyanion hole" evidence="8">
    <location>
        <position position="118"/>
    </location>
</feature>
<gene>
    <name evidence="8" type="primary">argJ</name>
    <name evidence="9" type="ORF">ATO7_05100</name>
</gene>
<dbReference type="SUPFAM" id="SSF56266">
    <property type="entry name" value="DmpA/ArgJ-like"/>
    <property type="match status" value="1"/>
</dbReference>
<name>A0A1Y1SJ56_9GAMM</name>
<dbReference type="CDD" id="cd02152">
    <property type="entry name" value="OAT"/>
    <property type="match status" value="1"/>
</dbReference>
<dbReference type="Proteomes" id="UP000192342">
    <property type="component" value="Unassembled WGS sequence"/>
</dbReference>
<comment type="subunit">
    <text evidence="2 8">Heterotetramer of two alpha and two beta chains.</text>
</comment>
<comment type="catalytic activity">
    <reaction evidence="8">
        <text>L-glutamate + acetyl-CoA = N-acetyl-L-glutamate + CoA + H(+)</text>
        <dbReference type="Rhea" id="RHEA:24292"/>
        <dbReference type="ChEBI" id="CHEBI:15378"/>
        <dbReference type="ChEBI" id="CHEBI:29985"/>
        <dbReference type="ChEBI" id="CHEBI:44337"/>
        <dbReference type="ChEBI" id="CHEBI:57287"/>
        <dbReference type="ChEBI" id="CHEBI:57288"/>
        <dbReference type="EC" id="2.3.1.1"/>
    </reaction>
</comment>
<evidence type="ECO:0000256" key="2">
    <source>
        <dbReference type="ARBA" id="ARBA00011475"/>
    </source>
</evidence>
<comment type="caution">
    <text evidence="9">The sequence shown here is derived from an EMBL/GenBank/DDBJ whole genome shotgun (WGS) entry which is preliminary data.</text>
</comment>
<feature type="binding site" evidence="8">
    <location>
        <position position="406"/>
    </location>
    <ligand>
        <name>substrate</name>
    </ligand>
</feature>
<sequence length="406" mass="41930">MPVNLKPAEGLKPVPGVSLSCTAAGIRYRGRDDLVLIHLASGSQVAGVFTRNAFCAAPVVVCREHLAGTAEARALLINAGNANAGTGQAGLDAARRSCALAADALDVDTEAVLPLSTGVIGQALPVEPFARALPILAGALDANGWDAVARAIMTTDTVPKGISRQCQIDGRTVTVTGIAKGAGMIRPDMATMLAFVATDAVVESGVLQALLNEVVAESFNAITVDGDTSTNDACIVAATGTAGHAPLTAESSALPVLRDALREVCVWLAQACVRDAEGATRFIRVEVGAAASVEEARQVAYTVAQSPLVKTAAFAGDPNWGRILAAVGRSGLEALDLSLVNLYLDDVCLIRGGEPDPDYSEARGAAVAGKSEYCIQVVLGRGDSSATVWTCDYSYDYVKINAEYRS</sequence>
<protein>
    <recommendedName>
        <fullName evidence="8">Arginine biosynthesis bifunctional protein ArgJ</fullName>
    </recommendedName>
    <domain>
        <recommendedName>
            <fullName evidence="8">Glutamate N-acetyltransferase</fullName>
            <ecNumber evidence="8">2.3.1.35</ecNumber>
        </recommendedName>
        <alternativeName>
            <fullName evidence="8">Ornithine acetyltransferase</fullName>
            <shortName evidence="8">OATase</shortName>
        </alternativeName>
        <alternativeName>
            <fullName evidence="8">Ornithine transacetylase</fullName>
        </alternativeName>
    </domain>
    <domain>
        <recommendedName>
            <fullName evidence="8">Amino-acid acetyltransferase</fullName>
            <ecNumber evidence="8">2.3.1.1</ecNumber>
        </recommendedName>
        <alternativeName>
            <fullName evidence="8">N-acetylglutamate synthase</fullName>
            <shortName evidence="8">AGSase</shortName>
        </alternativeName>
    </domain>
    <component>
        <recommendedName>
            <fullName evidence="8">Arginine biosynthesis bifunctional protein ArgJ alpha chain</fullName>
        </recommendedName>
    </component>
    <component>
        <recommendedName>
            <fullName evidence="8">Arginine biosynthesis bifunctional protein ArgJ beta chain</fullName>
        </recommendedName>
    </component>
</protein>
<keyword evidence="6 8" id="KW-0068">Autocatalytic cleavage</keyword>
<feature type="site" description="Involved in the stabilization of negative charge on the oxyanion by the formation of the oxyanion hole" evidence="8">
    <location>
        <position position="117"/>
    </location>
</feature>
<proteinExistence type="inferred from homology"/>
<comment type="subcellular location">
    <subcellularLocation>
        <location evidence="8">Cytoplasm</location>
    </subcellularLocation>
</comment>
<evidence type="ECO:0000256" key="1">
    <source>
        <dbReference type="ARBA" id="ARBA00006774"/>
    </source>
</evidence>
<keyword evidence="5 8" id="KW-0808">Transferase</keyword>
<evidence type="ECO:0000256" key="4">
    <source>
        <dbReference type="ARBA" id="ARBA00022605"/>
    </source>
</evidence>
<evidence type="ECO:0000313" key="9">
    <source>
        <dbReference type="EMBL" id="ORE89229.1"/>
    </source>
</evidence>
<feature type="chain" id="PRO_5023449299" description="Arginine biosynthesis bifunctional protein ArgJ alpha chain" evidence="8">
    <location>
        <begin position="1"/>
        <end position="190"/>
    </location>
</feature>
<feature type="binding site" evidence="8">
    <location>
        <position position="277"/>
    </location>
    <ligand>
        <name>substrate</name>
    </ligand>
</feature>
<comment type="function">
    <text evidence="8">Catalyzes two activities which are involved in the cyclic version of arginine biosynthesis: the synthesis of N-acetylglutamate from glutamate and acetyl-CoA as the acetyl donor, and of ornithine by transacetylation between N(2)-acetylornithine and glutamate.</text>
</comment>
<dbReference type="EC" id="2.3.1.35" evidence="8"/>
<dbReference type="FunFam" id="3.60.70.12:FF:000001">
    <property type="entry name" value="Arginine biosynthesis bifunctional protein ArgJ, chloroplastic"/>
    <property type="match status" value="1"/>
</dbReference>
<evidence type="ECO:0000256" key="5">
    <source>
        <dbReference type="ARBA" id="ARBA00022679"/>
    </source>
</evidence>
<comment type="catalytic activity">
    <reaction evidence="8">
        <text>N(2)-acetyl-L-ornithine + L-glutamate = N-acetyl-L-glutamate + L-ornithine</text>
        <dbReference type="Rhea" id="RHEA:15349"/>
        <dbReference type="ChEBI" id="CHEBI:29985"/>
        <dbReference type="ChEBI" id="CHEBI:44337"/>
        <dbReference type="ChEBI" id="CHEBI:46911"/>
        <dbReference type="ChEBI" id="CHEBI:57805"/>
        <dbReference type="EC" id="2.3.1.35"/>
    </reaction>
</comment>
<keyword evidence="7 8" id="KW-0012">Acyltransferase</keyword>
<dbReference type="PANTHER" id="PTHR23100:SF0">
    <property type="entry name" value="ARGININE BIOSYNTHESIS BIFUNCTIONAL PROTEIN ARGJ, MITOCHONDRIAL"/>
    <property type="match status" value="1"/>
</dbReference>
<evidence type="ECO:0000256" key="6">
    <source>
        <dbReference type="ARBA" id="ARBA00022813"/>
    </source>
</evidence>
<feature type="binding site" evidence="8">
    <location>
        <position position="154"/>
    </location>
    <ligand>
        <name>substrate</name>
    </ligand>
</feature>
<reference evidence="9 10" key="1">
    <citation type="submission" date="2013-04" db="EMBL/GenBank/DDBJ databases">
        <title>Oceanococcus atlanticus 22II-S10r2 Genome Sequencing.</title>
        <authorList>
            <person name="Lai Q."/>
            <person name="Li G."/>
            <person name="Shao Z."/>
        </authorList>
    </citation>
    <scope>NUCLEOTIDE SEQUENCE [LARGE SCALE GENOMIC DNA]</scope>
    <source>
        <strain evidence="9 10">22II-S10r2</strain>
    </source>
</reference>
<dbReference type="HAMAP" id="MF_01106">
    <property type="entry name" value="ArgJ"/>
    <property type="match status" value="1"/>
</dbReference>